<dbReference type="Gene3D" id="6.20.210.20">
    <property type="entry name" value="THAP domain"/>
    <property type="match status" value="1"/>
</dbReference>
<keyword evidence="3" id="KW-0862">Zinc</keyword>
<evidence type="ECO:0000256" key="3">
    <source>
        <dbReference type="ARBA" id="ARBA00022833"/>
    </source>
</evidence>
<organism evidence="7 8">
    <name type="scientific">Batillaria attramentaria</name>
    <dbReference type="NCBI Taxonomy" id="370345"/>
    <lineage>
        <taxon>Eukaryota</taxon>
        <taxon>Metazoa</taxon>
        <taxon>Spiralia</taxon>
        <taxon>Lophotrochozoa</taxon>
        <taxon>Mollusca</taxon>
        <taxon>Gastropoda</taxon>
        <taxon>Caenogastropoda</taxon>
        <taxon>Sorbeoconcha</taxon>
        <taxon>Cerithioidea</taxon>
        <taxon>Batillariidae</taxon>
        <taxon>Batillaria</taxon>
    </lineage>
</organism>
<evidence type="ECO:0000256" key="5">
    <source>
        <dbReference type="PROSITE-ProRule" id="PRU00309"/>
    </source>
</evidence>
<accession>A0ABD0JFB1</accession>
<dbReference type="Proteomes" id="UP001519460">
    <property type="component" value="Unassembled WGS sequence"/>
</dbReference>
<evidence type="ECO:0000256" key="1">
    <source>
        <dbReference type="ARBA" id="ARBA00022723"/>
    </source>
</evidence>
<keyword evidence="8" id="KW-1185">Reference proteome</keyword>
<dbReference type="SUPFAM" id="SSF57716">
    <property type="entry name" value="Glucocorticoid receptor-like (DNA-binding domain)"/>
    <property type="match status" value="1"/>
</dbReference>
<dbReference type="PROSITE" id="PS50950">
    <property type="entry name" value="ZF_THAP"/>
    <property type="match status" value="1"/>
</dbReference>
<sequence>TRTEEGADNWYTKLYRLSEARITAPNPTITDLQQLRDILQFGLGDEALDVTKGLSSTQAIECANHMRKHSDGISLHKFPNESNTRRQWIRFVQVCRADFGPAYGTPNNNSMICERNFTSDAYDLPYQLKQSLGIECKGKRLLEDGNVNDVKTPIKENPRITEDEIKDTLNLSSGSLDRILRCHLWPDGTERNHGAQTVKRMALDFLGKGHTIYMDSFFSKPDLFEWLRERDTMAVGTVLKGREGLPASLHPNTVKLKKGESMFRRKDNLLCYRFKDKKTTEGRLQFGLGDEALDVTKGLSSTQAIECANHTSETRAGEGADNWYTKLYRLSEARITASNPTTTDLQQLRDILQFGLGAEALDVTKGLSSTQAI</sequence>
<feature type="non-terminal residue" evidence="7">
    <location>
        <position position="373"/>
    </location>
</feature>
<dbReference type="EMBL" id="JACVVK020000463">
    <property type="protein sequence ID" value="KAK7473591.1"/>
    <property type="molecule type" value="Genomic_DNA"/>
</dbReference>
<evidence type="ECO:0000256" key="4">
    <source>
        <dbReference type="ARBA" id="ARBA00023125"/>
    </source>
</evidence>
<dbReference type="Pfam" id="PF05485">
    <property type="entry name" value="THAP"/>
    <property type="match status" value="1"/>
</dbReference>
<protein>
    <recommendedName>
        <fullName evidence="6">THAP-type domain-containing protein</fullName>
    </recommendedName>
</protein>
<feature type="domain" description="THAP-type" evidence="6">
    <location>
        <begin position="53"/>
        <end position="151"/>
    </location>
</feature>
<keyword evidence="2 5" id="KW-0863">Zinc-finger</keyword>
<comment type="caution">
    <text evidence="7">The sequence shown here is derived from an EMBL/GenBank/DDBJ whole genome shotgun (WGS) entry which is preliminary data.</text>
</comment>
<dbReference type="AlphaFoldDB" id="A0ABD0JFB1"/>
<reference evidence="7 8" key="1">
    <citation type="journal article" date="2023" name="Sci. Data">
        <title>Genome assembly of the Korean intertidal mud-creeper Batillaria attramentaria.</title>
        <authorList>
            <person name="Patra A.K."/>
            <person name="Ho P.T."/>
            <person name="Jun S."/>
            <person name="Lee S.J."/>
            <person name="Kim Y."/>
            <person name="Won Y.J."/>
        </authorList>
    </citation>
    <scope>NUCLEOTIDE SEQUENCE [LARGE SCALE GENOMIC DNA]</scope>
    <source>
        <strain evidence="7">Wonlab-2016</strain>
    </source>
</reference>
<dbReference type="InterPro" id="IPR006612">
    <property type="entry name" value="THAP_Znf"/>
</dbReference>
<name>A0ABD0JFB1_9CAEN</name>
<dbReference type="GO" id="GO:0008270">
    <property type="term" value="F:zinc ion binding"/>
    <property type="evidence" value="ECO:0007669"/>
    <property type="project" value="UniProtKB-KW"/>
</dbReference>
<dbReference type="PANTHER" id="PTHR46599">
    <property type="entry name" value="PIGGYBAC TRANSPOSABLE ELEMENT-DERIVED PROTEIN 4"/>
    <property type="match status" value="1"/>
</dbReference>
<evidence type="ECO:0000313" key="8">
    <source>
        <dbReference type="Proteomes" id="UP001519460"/>
    </source>
</evidence>
<dbReference type="InterPro" id="IPR029526">
    <property type="entry name" value="PGBD"/>
</dbReference>
<evidence type="ECO:0000313" key="7">
    <source>
        <dbReference type="EMBL" id="KAK7473591.1"/>
    </source>
</evidence>
<dbReference type="GO" id="GO:0003677">
    <property type="term" value="F:DNA binding"/>
    <property type="evidence" value="ECO:0007669"/>
    <property type="project" value="UniProtKB-UniRule"/>
</dbReference>
<evidence type="ECO:0000256" key="2">
    <source>
        <dbReference type="ARBA" id="ARBA00022771"/>
    </source>
</evidence>
<gene>
    <name evidence="7" type="ORF">BaRGS_00035138</name>
</gene>
<feature type="non-terminal residue" evidence="7">
    <location>
        <position position="1"/>
    </location>
</feature>
<dbReference type="PANTHER" id="PTHR46599:SF3">
    <property type="entry name" value="PIGGYBAC TRANSPOSABLE ELEMENT-DERIVED PROTEIN 4"/>
    <property type="match status" value="1"/>
</dbReference>
<proteinExistence type="predicted"/>
<keyword evidence="4 5" id="KW-0238">DNA-binding</keyword>
<dbReference type="InterPro" id="IPR038441">
    <property type="entry name" value="THAP_Znf_sf"/>
</dbReference>
<keyword evidence="1" id="KW-0479">Metal-binding</keyword>
<evidence type="ECO:0000259" key="6">
    <source>
        <dbReference type="PROSITE" id="PS50950"/>
    </source>
</evidence>
<dbReference type="Pfam" id="PF13843">
    <property type="entry name" value="DDE_Tnp_1_7"/>
    <property type="match status" value="1"/>
</dbReference>